<evidence type="ECO:0000256" key="1">
    <source>
        <dbReference type="ARBA" id="ARBA00004651"/>
    </source>
</evidence>
<dbReference type="PANTHER" id="PTHR30506:SF3">
    <property type="entry name" value="UPF0126 INNER MEMBRANE PROTEIN YADS-RELATED"/>
    <property type="match status" value="1"/>
</dbReference>
<feature type="transmembrane region" description="Helical" evidence="7">
    <location>
        <begin position="30"/>
        <end position="50"/>
    </location>
</feature>
<comment type="similarity">
    <text evidence="2">Belongs to the UPF0126 family.</text>
</comment>
<comment type="subcellular location">
    <subcellularLocation>
        <location evidence="1">Cell membrane</location>
        <topology evidence="1">Multi-pass membrane protein</topology>
    </subcellularLocation>
</comment>
<evidence type="ECO:0000256" key="2">
    <source>
        <dbReference type="ARBA" id="ARBA00008193"/>
    </source>
</evidence>
<feature type="transmembrane region" description="Helical" evidence="7">
    <location>
        <begin position="90"/>
        <end position="110"/>
    </location>
</feature>
<reference evidence="9" key="1">
    <citation type="submission" date="2022-07" db="EMBL/GenBank/DDBJ databases">
        <title>Taxonomy of Novel Oxalotrophic and Methylotrophic Bacteria.</title>
        <authorList>
            <person name="Sahin N."/>
            <person name="Tani A."/>
        </authorList>
    </citation>
    <scope>NUCLEOTIDE SEQUENCE</scope>
    <source>
        <strain evidence="9">Y10</strain>
    </source>
</reference>
<dbReference type="Proteomes" id="UP001143543">
    <property type="component" value="Unassembled WGS sequence"/>
</dbReference>
<evidence type="ECO:0000313" key="10">
    <source>
        <dbReference type="Proteomes" id="UP001143543"/>
    </source>
</evidence>
<organism evidence="9 10">
    <name type="scientific">Neptunitalea lumnitzerae</name>
    <dbReference type="NCBI Taxonomy" id="2965509"/>
    <lineage>
        <taxon>Bacteria</taxon>
        <taxon>Pseudomonadati</taxon>
        <taxon>Bacteroidota</taxon>
        <taxon>Flavobacteriia</taxon>
        <taxon>Flavobacteriales</taxon>
        <taxon>Flavobacteriaceae</taxon>
        <taxon>Neptunitalea</taxon>
    </lineage>
</organism>
<evidence type="ECO:0000313" key="9">
    <source>
        <dbReference type="EMBL" id="GLB50304.1"/>
    </source>
</evidence>
<dbReference type="Pfam" id="PF03458">
    <property type="entry name" value="Gly_transporter"/>
    <property type="match status" value="2"/>
</dbReference>
<keyword evidence="3" id="KW-1003">Cell membrane</keyword>
<dbReference type="PANTHER" id="PTHR30506">
    <property type="entry name" value="INNER MEMBRANE PROTEIN"/>
    <property type="match status" value="1"/>
</dbReference>
<feature type="transmembrane region" description="Helical" evidence="7">
    <location>
        <begin position="173"/>
        <end position="194"/>
    </location>
</feature>
<protein>
    <submittedName>
        <fullName evidence="9">Membrane protein</fullName>
    </submittedName>
</protein>
<evidence type="ECO:0000256" key="5">
    <source>
        <dbReference type="ARBA" id="ARBA00022989"/>
    </source>
</evidence>
<name>A0ABQ5MLP5_9FLAO</name>
<evidence type="ECO:0000259" key="8">
    <source>
        <dbReference type="Pfam" id="PF03458"/>
    </source>
</evidence>
<evidence type="ECO:0000256" key="3">
    <source>
        <dbReference type="ARBA" id="ARBA00022475"/>
    </source>
</evidence>
<gene>
    <name evidence="9" type="ORF">Y10_26720</name>
</gene>
<feature type="transmembrane region" description="Helical" evidence="7">
    <location>
        <begin position="116"/>
        <end position="136"/>
    </location>
</feature>
<evidence type="ECO:0000256" key="4">
    <source>
        <dbReference type="ARBA" id="ARBA00022692"/>
    </source>
</evidence>
<keyword evidence="6 7" id="KW-0472">Membrane</keyword>
<feature type="transmembrane region" description="Helical" evidence="7">
    <location>
        <begin position="148"/>
        <end position="167"/>
    </location>
</feature>
<evidence type="ECO:0000256" key="7">
    <source>
        <dbReference type="SAM" id="Phobius"/>
    </source>
</evidence>
<feature type="domain" description="Glycine transporter" evidence="8">
    <location>
        <begin position="91"/>
        <end position="164"/>
    </location>
</feature>
<dbReference type="EMBL" id="BRVO01000003">
    <property type="protein sequence ID" value="GLB50304.1"/>
    <property type="molecule type" value="Genomic_DNA"/>
</dbReference>
<dbReference type="InterPro" id="IPR005115">
    <property type="entry name" value="Gly_transporter"/>
</dbReference>
<keyword evidence="10" id="KW-1185">Reference proteome</keyword>
<feature type="domain" description="Glycine transporter" evidence="8">
    <location>
        <begin position="5"/>
        <end position="79"/>
    </location>
</feature>
<evidence type="ECO:0000256" key="6">
    <source>
        <dbReference type="ARBA" id="ARBA00023136"/>
    </source>
</evidence>
<comment type="caution">
    <text evidence="9">The sequence shown here is derived from an EMBL/GenBank/DDBJ whole genome shotgun (WGS) entry which is preliminary data.</text>
</comment>
<dbReference type="RefSeq" id="WP_281765932.1">
    <property type="nucleotide sequence ID" value="NZ_BRVO01000003.1"/>
</dbReference>
<proteinExistence type="inferred from homology"/>
<keyword evidence="4 7" id="KW-0812">Transmembrane</keyword>
<feature type="transmembrane region" description="Helical" evidence="7">
    <location>
        <begin position="56"/>
        <end position="78"/>
    </location>
</feature>
<keyword evidence="5 7" id="KW-1133">Transmembrane helix</keyword>
<sequence length="206" mass="22739">MILEIIDILGVVSFTISGVLVALRKKLDAFGVLIIGFVTATGGGTLRDLLLGVRPIWWLIDTRVVYTIIITALVSIVLRKYLKSVSRSLFLFDTIGVAMYTIAGIEKSLIINLDPVICVAIGIITACFGGVIRDILCRRIPVIFKKEIYATTCMLGGITFFALRQILPGNSVIINITSVMVIIIIRILAVKYKLQLPSLYKEKRKP</sequence>
<feature type="transmembrane region" description="Helical" evidence="7">
    <location>
        <begin position="6"/>
        <end position="23"/>
    </location>
</feature>
<accession>A0ABQ5MLP5</accession>